<feature type="signal peptide" evidence="1">
    <location>
        <begin position="1"/>
        <end position="24"/>
    </location>
</feature>
<reference evidence="2 3" key="1">
    <citation type="submission" date="2016-11" db="EMBL/GenBank/DDBJ databases">
        <authorList>
            <person name="Jaros S."/>
            <person name="Januszkiewicz K."/>
            <person name="Wedrychowicz H."/>
        </authorList>
    </citation>
    <scope>NUCLEOTIDE SEQUENCE [LARGE SCALE GENOMIC DNA]</scope>
    <source>
        <strain evidence="2 3">DSM 24574</strain>
    </source>
</reference>
<dbReference type="Proteomes" id="UP000184212">
    <property type="component" value="Unassembled WGS sequence"/>
</dbReference>
<feature type="chain" id="PRO_5012364167" description="KTSC domain-containing protein" evidence="1">
    <location>
        <begin position="25"/>
        <end position="105"/>
    </location>
</feature>
<evidence type="ECO:0000256" key="1">
    <source>
        <dbReference type="SAM" id="SignalP"/>
    </source>
</evidence>
<organism evidence="2 3">
    <name type="scientific">Chryseolinea serpens</name>
    <dbReference type="NCBI Taxonomy" id="947013"/>
    <lineage>
        <taxon>Bacteria</taxon>
        <taxon>Pseudomonadati</taxon>
        <taxon>Bacteroidota</taxon>
        <taxon>Cytophagia</taxon>
        <taxon>Cytophagales</taxon>
        <taxon>Fulvivirgaceae</taxon>
        <taxon>Chryseolinea</taxon>
    </lineage>
</organism>
<name>A0A1M5MHC2_9BACT</name>
<dbReference type="RefSeq" id="WP_073132821.1">
    <property type="nucleotide sequence ID" value="NZ_FQWQ01000001.1"/>
</dbReference>
<sequence length="105" mass="11929">MRSFLIRLVPVALFIVLASFRADQGDNVEFICMKTHKASNTCHFNFIVDGAKYRYVDIGCKFSKKLNDVVKSAKEGTLFLAREWKIECPMPKEKKADGSDSTKSF</sequence>
<keyword evidence="1" id="KW-0732">Signal</keyword>
<accession>A0A1M5MHC2</accession>
<dbReference type="EMBL" id="FQWQ01000001">
    <property type="protein sequence ID" value="SHG76636.1"/>
    <property type="molecule type" value="Genomic_DNA"/>
</dbReference>
<gene>
    <name evidence="2" type="ORF">SAMN04488109_1743</name>
</gene>
<keyword evidence="3" id="KW-1185">Reference proteome</keyword>
<protein>
    <recommendedName>
        <fullName evidence="4">KTSC domain-containing protein</fullName>
    </recommendedName>
</protein>
<evidence type="ECO:0000313" key="2">
    <source>
        <dbReference type="EMBL" id="SHG76636.1"/>
    </source>
</evidence>
<dbReference type="OrthoDB" id="980698at2"/>
<evidence type="ECO:0008006" key="4">
    <source>
        <dbReference type="Google" id="ProtNLM"/>
    </source>
</evidence>
<proteinExistence type="predicted"/>
<evidence type="ECO:0000313" key="3">
    <source>
        <dbReference type="Proteomes" id="UP000184212"/>
    </source>
</evidence>
<dbReference type="AlphaFoldDB" id="A0A1M5MHC2"/>